<evidence type="ECO:0000256" key="5">
    <source>
        <dbReference type="ARBA" id="ARBA00023163"/>
    </source>
</evidence>
<dbReference type="SUPFAM" id="SSF47598">
    <property type="entry name" value="Ribbon-helix-helix"/>
    <property type="match status" value="1"/>
</dbReference>
<keyword evidence="1" id="KW-0678">Repressor</keyword>
<dbReference type="EMBL" id="RSCL01000034">
    <property type="protein sequence ID" value="RUS97005.1"/>
    <property type="molecule type" value="Genomic_DNA"/>
</dbReference>
<comment type="similarity">
    <text evidence="6">Belongs to the TacA antitoxin family.</text>
</comment>
<dbReference type="GO" id="GO:0006355">
    <property type="term" value="P:regulation of DNA-templated transcription"/>
    <property type="evidence" value="ECO:0007669"/>
    <property type="project" value="InterPro"/>
</dbReference>
<evidence type="ECO:0000313" key="8">
    <source>
        <dbReference type="Proteomes" id="UP000271624"/>
    </source>
</evidence>
<keyword evidence="5" id="KW-0804">Transcription</keyword>
<dbReference type="GO" id="GO:0003677">
    <property type="term" value="F:DNA binding"/>
    <property type="evidence" value="ECO:0007669"/>
    <property type="project" value="UniProtKB-KW"/>
</dbReference>
<evidence type="ECO:0000256" key="2">
    <source>
        <dbReference type="ARBA" id="ARBA00022649"/>
    </source>
</evidence>
<dbReference type="InterPro" id="IPR014795">
    <property type="entry name" value="TacA_1-like"/>
</dbReference>
<dbReference type="AlphaFoldDB" id="A0A433UT36"/>
<reference evidence="7" key="1">
    <citation type="submission" date="2018-12" db="EMBL/GenBank/DDBJ databases">
        <authorList>
            <person name="Will S."/>
            <person name="Neumann-Schaal M."/>
            <person name="Henke P."/>
        </authorList>
    </citation>
    <scope>NUCLEOTIDE SEQUENCE</scope>
    <source>
        <strain evidence="7">PCC 7102</strain>
    </source>
</reference>
<dbReference type="Pfam" id="PF08681">
    <property type="entry name" value="TacA1"/>
    <property type="match status" value="1"/>
</dbReference>
<dbReference type="Proteomes" id="UP000271624">
    <property type="component" value="Unassembled WGS sequence"/>
</dbReference>
<evidence type="ECO:0000256" key="3">
    <source>
        <dbReference type="ARBA" id="ARBA00023015"/>
    </source>
</evidence>
<accession>A0A433UT36</accession>
<evidence type="ECO:0008006" key="9">
    <source>
        <dbReference type="Google" id="ProtNLM"/>
    </source>
</evidence>
<evidence type="ECO:0000256" key="6">
    <source>
        <dbReference type="ARBA" id="ARBA00049988"/>
    </source>
</evidence>
<sequence>MYNTGRCLNTIYKMQSQSESKSERIDIRTSPAVKKLLQQAASASHKNVSEFLLEHGLTAASETLTNRVLFVLDDEKWQAFQEALDRPTQDKPNLKRLLTEPSVFE</sequence>
<reference evidence="7" key="2">
    <citation type="journal article" date="2019" name="Genome Biol. Evol.">
        <title>Day and night: Metabolic profiles and evolutionary relationships of six axenic non-marine cyanobacteria.</title>
        <authorList>
            <person name="Will S.E."/>
            <person name="Henke P."/>
            <person name="Boedeker C."/>
            <person name="Huang S."/>
            <person name="Brinkmann H."/>
            <person name="Rohde M."/>
            <person name="Jarek M."/>
            <person name="Friedl T."/>
            <person name="Seufert S."/>
            <person name="Schumacher M."/>
            <person name="Overmann J."/>
            <person name="Neumann-Schaal M."/>
            <person name="Petersen J."/>
        </authorList>
    </citation>
    <scope>NUCLEOTIDE SEQUENCE [LARGE SCALE GENOMIC DNA]</scope>
    <source>
        <strain evidence="7">PCC 7102</strain>
    </source>
</reference>
<keyword evidence="3" id="KW-0805">Transcription regulation</keyword>
<dbReference type="InterPro" id="IPR010985">
    <property type="entry name" value="Ribbon_hlx_hlx"/>
</dbReference>
<gene>
    <name evidence="7" type="ORF">DSM106972_085550</name>
</gene>
<dbReference type="PANTHER" id="PTHR35401">
    <property type="entry name" value="COPG FAMILY HELIX-TURN-HELIX PROTEIN-RELATED-RELATED"/>
    <property type="match status" value="1"/>
</dbReference>
<evidence type="ECO:0000313" key="7">
    <source>
        <dbReference type="EMBL" id="RUS97005.1"/>
    </source>
</evidence>
<keyword evidence="2" id="KW-1277">Toxin-antitoxin system</keyword>
<keyword evidence="8" id="KW-1185">Reference proteome</keyword>
<name>A0A433UT36_9CYAN</name>
<proteinExistence type="inferred from homology"/>
<protein>
    <recommendedName>
        <fullName evidence="9">DUF1778 domain-containing protein</fullName>
    </recommendedName>
</protein>
<comment type="caution">
    <text evidence="7">The sequence shown here is derived from an EMBL/GenBank/DDBJ whole genome shotgun (WGS) entry which is preliminary data.</text>
</comment>
<evidence type="ECO:0000256" key="4">
    <source>
        <dbReference type="ARBA" id="ARBA00023125"/>
    </source>
</evidence>
<keyword evidence="4" id="KW-0238">DNA-binding</keyword>
<organism evidence="7 8">
    <name type="scientific">Dulcicalothrix desertica PCC 7102</name>
    <dbReference type="NCBI Taxonomy" id="232991"/>
    <lineage>
        <taxon>Bacteria</taxon>
        <taxon>Bacillati</taxon>
        <taxon>Cyanobacteriota</taxon>
        <taxon>Cyanophyceae</taxon>
        <taxon>Nostocales</taxon>
        <taxon>Calotrichaceae</taxon>
        <taxon>Dulcicalothrix</taxon>
    </lineage>
</organism>
<dbReference type="Gene3D" id="1.20.5.780">
    <property type="entry name" value="Single helix bin"/>
    <property type="match status" value="1"/>
</dbReference>
<dbReference type="PANTHER" id="PTHR35401:SF1">
    <property type="entry name" value="CYTOPLASMIC PROTEIN"/>
    <property type="match status" value="1"/>
</dbReference>
<evidence type="ECO:0000256" key="1">
    <source>
        <dbReference type="ARBA" id="ARBA00022491"/>
    </source>
</evidence>